<dbReference type="AlphaFoldDB" id="A0A2A3ED88"/>
<protein>
    <submittedName>
        <fullName evidence="1">Calcitonin receptor</fullName>
    </submittedName>
</protein>
<name>A0A2A3ED88_APICC</name>
<evidence type="ECO:0000313" key="1">
    <source>
        <dbReference type="EMBL" id="PBC29697.1"/>
    </source>
</evidence>
<dbReference type="EMBL" id="KZ288279">
    <property type="protein sequence ID" value="PBC29697.1"/>
    <property type="molecule type" value="Genomic_DNA"/>
</dbReference>
<sequence length="189" mass="22519">MHDWSMLKTNKNCSRPENNTSDIYITNIYDGIECKEGKSCPCRLSDDVPMSSPLWDVDCFSLSDRPQVQCQERKRCDYQLSTREVLDEKRAVDNNQLTMQLVASIPVFKSHDNYTKMLIKLIDVSDSEQMQKAKPLSKDQRRFRDQRRFQEIKEYNSAEMFYEDVIYDLLKIKKCVFMRNKILMKKRLF</sequence>
<gene>
    <name evidence="1" type="ORF">APICC_09449</name>
</gene>
<reference evidence="1 2" key="1">
    <citation type="submission" date="2014-07" db="EMBL/GenBank/DDBJ databases">
        <title>Genomic and transcriptomic analysis on Apis cerana provide comprehensive insights into honey bee biology.</title>
        <authorList>
            <person name="Diao Q."/>
            <person name="Sun L."/>
            <person name="Zheng H."/>
            <person name="Zheng H."/>
            <person name="Xu S."/>
            <person name="Wang S."/>
            <person name="Zeng Z."/>
            <person name="Hu F."/>
            <person name="Su S."/>
            <person name="Wu J."/>
        </authorList>
    </citation>
    <scope>NUCLEOTIDE SEQUENCE [LARGE SCALE GENOMIC DNA]</scope>
    <source>
        <tissue evidence="1">Pupae without intestine</tissue>
    </source>
</reference>
<organism evidence="1 2">
    <name type="scientific">Apis cerana cerana</name>
    <name type="common">Oriental honeybee</name>
    <dbReference type="NCBI Taxonomy" id="94128"/>
    <lineage>
        <taxon>Eukaryota</taxon>
        <taxon>Metazoa</taxon>
        <taxon>Ecdysozoa</taxon>
        <taxon>Arthropoda</taxon>
        <taxon>Hexapoda</taxon>
        <taxon>Insecta</taxon>
        <taxon>Pterygota</taxon>
        <taxon>Neoptera</taxon>
        <taxon>Endopterygota</taxon>
        <taxon>Hymenoptera</taxon>
        <taxon>Apocrita</taxon>
        <taxon>Aculeata</taxon>
        <taxon>Apoidea</taxon>
        <taxon>Anthophila</taxon>
        <taxon>Apidae</taxon>
        <taxon>Apis</taxon>
    </lineage>
</organism>
<keyword evidence="2" id="KW-1185">Reference proteome</keyword>
<dbReference type="STRING" id="94128.A0A2A3ED88"/>
<accession>A0A2A3ED88</accession>
<evidence type="ECO:0000313" key="2">
    <source>
        <dbReference type="Proteomes" id="UP000242457"/>
    </source>
</evidence>
<proteinExistence type="predicted"/>
<keyword evidence="1" id="KW-0675">Receptor</keyword>
<dbReference type="OrthoDB" id="7698728at2759"/>
<dbReference type="Proteomes" id="UP000242457">
    <property type="component" value="Unassembled WGS sequence"/>
</dbReference>